<keyword evidence="4" id="KW-0336">GPI-anchor</keyword>
<gene>
    <name evidence="19" type="primary">TRHDE</name>
    <name evidence="19" type="ORF">CEXT_362111</name>
</gene>
<evidence type="ECO:0000256" key="3">
    <source>
        <dbReference type="ARBA" id="ARBA00022475"/>
    </source>
</evidence>
<evidence type="ECO:0000256" key="8">
    <source>
        <dbReference type="ARBA" id="ARBA00022801"/>
    </source>
</evidence>
<feature type="active site" description="Proton acceptor" evidence="13">
    <location>
        <position position="366"/>
    </location>
</feature>
<evidence type="ECO:0000256" key="6">
    <source>
        <dbReference type="ARBA" id="ARBA00022723"/>
    </source>
</evidence>
<dbReference type="FunFam" id="2.60.40.1910:FF:000008">
    <property type="entry name" value="Aminopeptidase"/>
    <property type="match status" value="1"/>
</dbReference>
<dbReference type="InterPro" id="IPR050344">
    <property type="entry name" value="Peptidase_M1_aminopeptidases"/>
</dbReference>
<dbReference type="InterPro" id="IPR042097">
    <property type="entry name" value="Aminopeptidase_N-like_N_sf"/>
</dbReference>
<keyword evidence="6 14" id="KW-0479">Metal-binding</keyword>
<dbReference type="Gene3D" id="1.10.390.10">
    <property type="entry name" value="Neutral Protease Domain 2"/>
    <property type="match status" value="1"/>
</dbReference>
<dbReference type="GO" id="GO:0005615">
    <property type="term" value="C:extracellular space"/>
    <property type="evidence" value="ECO:0007669"/>
    <property type="project" value="TreeGrafter"/>
</dbReference>
<evidence type="ECO:0000256" key="13">
    <source>
        <dbReference type="PIRSR" id="PIRSR634016-1"/>
    </source>
</evidence>
<dbReference type="PRINTS" id="PR00756">
    <property type="entry name" value="ALADIPTASE"/>
</dbReference>
<feature type="domain" description="ERAP1-like C-terminal" evidence="17">
    <location>
        <begin position="533"/>
        <end position="606"/>
    </location>
</feature>
<evidence type="ECO:0000256" key="11">
    <source>
        <dbReference type="ARBA" id="ARBA00023136"/>
    </source>
</evidence>
<dbReference type="Pfam" id="PF01433">
    <property type="entry name" value="Peptidase_M1"/>
    <property type="match status" value="1"/>
</dbReference>
<accession>A0AAV4Y9J3</accession>
<keyword evidence="4" id="KW-0449">Lipoprotein</keyword>
<comment type="cofactor">
    <cofactor evidence="14">
        <name>Zn(2+)</name>
        <dbReference type="ChEBI" id="CHEBI:29105"/>
    </cofactor>
    <text evidence="14">Binds 1 zinc ion per subunit.</text>
</comment>
<keyword evidence="10" id="KW-0482">Metalloprotease</keyword>
<dbReference type="InterPro" id="IPR034016">
    <property type="entry name" value="M1_APN-typ"/>
</dbReference>
<evidence type="ECO:0000256" key="12">
    <source>
        <dbReference type="ARBA" id="ARBA00023180"/>
    </source>
</evidence>
<evidence type="ECO:0000256" key="10">
    <source>
        <dbReference type="ARBA" id="ARBA00023049"/>
    </source>
</evidence>
<dbReference type="SUPFAM" id="SSF63737">
    <property type="entry name" value="Leukotriene A4 hydrolase N-terminal domain"/>
    <property type="match status" value="1"/>
</dbReference>
<dbReference type="InterPro" id="IPR024571">
    <property type="entry name" value="ERAP1-like_C_dom"/>
</dbReference>
<evidence type="ECO:0000259" key="16">
    <source>
        <dbReference type="Pfam" id="PF01433"/>
    </source>
</evidence>
<evidence type="ECO:0000313" key="20">
    <source>
        <dbReference type="Proteomes" id="UP001054945"/>
    </source>
</evidence>
<dbReference type="GO" id="GO:0005737">
    <property type="term" value="C:cytoplasm"/>
    <property type="evidence" value="ECO:0007669"/>
    <property type="project" value="TreeGrafter"/>
</dbReference>
<evidence type="ECO:0000256" key="2">
    <source>
        <dbReference type="ARBA" id="ARBA00010136"/>
    </source>
</evidence>
<feature type="domain" description="Peptidase M1 membrane alanine aminopeptidase" evidence="16">
    <location>
        <begin position="293"/>
        <end position="410"/>
    </location>
</feature>
<dbReference type="InterPro" id="IPR045357">
    <property type="entry name" value="Aminopeptidase_N-like_N"/>
</dbReference>
<evidence type="ECO:0000256" key="4">
    <source>
        <dbReference type="ARBA" id="ARBA00022622"/>
    </source>
</evidence>
<dbReference type="GO" id="GO:0008270">
    <property type="term" value="F:zinc ion binding"/>
    <property type="evidence" value="ECO:0007669"/>
    <property type="project" value="InterPro"/>
</dbReference>
<dbReference type="AlphaFoldDB" id="A0AAV4Y9J3"/>
<dbReference type="Pfam" id="PF11838">
    <property type="entry name" value="ERAP1_C"/>
    <property type="match status" value="1"/>
</dbReference>
<sequence length="615" mass="71219">MTILENSNIVTQVRATEMEDLDRCDKPRLNKPFYVILQRLQIGVLFLGALLFLAWCCSYFADHQGLKEEAVDKAEHRGSEGNGRLPGNVVPYHYNLTLQLFMLPKYNFTTRGNVEIFIECIEPTEVIILHARDLKVESASVALLNETAENKWLYNTTVELDTERQLLLIHLNDTLEPKSRYILDIGFYGIINNLSVGLYRSGYIAQDGNTSWIASTQFQPTDARRAFPCFDEPALKATFRLHIVCDKTAVALSNMPQTKTESLDDEWKLVSFSENAPHIQIWSRHDMIQYGEFSYNVTPIILKYLQEYIEVPFTMPKLDLAAIPNFLHAAMENWGLITFDETALLYDPSKSGMESKVFVTLVLGHELAHQWFGNLVTATWWDNIWLNEGFATYYEYIAVDHLQPEWNIVRRAIVRMLQHFIGEEGFRKGLKWNRNKLGIKQVMTSWTSQAGYPLVKIERNYENRTAEVTQKHFITNLSDDEDEEETTKRQNEKIWSVPVTYTDGSELIGLLKTDFWLASKSDTIKNLTDENTWIIANVQQVGYYRVNYDQDNWNLILEQLIENHTVINVINRAQIINDLLNLARSDEAEYALALNMTKYLFLEEEYSRGSSFHCF</sequence>
<dbReference type="Proteomes" id="UP001054945">
    <property type="component" value="Unassembled WGS sequence"/>
</dbReference>
<reference evidence="19 20" key="1">
    <citation type="submission" date="2021-06" db="EMBL/GenBank/DDBJ databases">
        <title>Caerostris extrusa draft genome.</title>
        <authorList>
            <person name="Kono N."/>
            <person name="Arakawa K."/>
        </authorList>
    </citation>
    <scope>NUCLEOTIDE SEQUENCE [LARGE SCALE GENOMIC DNA]</scope>
</reference>
<dbReference type="InterPro" id="IPR014782">
    <property type="entry name" value="Peptidase_M1_dom"/>
</dbReference>
<feature type="binding site" evidence="14">
    <location>
        <position position="365"/>
    </location>
    <ligand>
        <name>Zn(2+)</name>
        <dbReference type="ChEBI" id="CHEBI:29105"/>
        <note>catalytic</note>
    </ligand>
</feature>
<evidence type="ECO:0000313" key="19">
    <source>
        <dbReference type="EMBL" id="GIZ03224.1"/>
    </source>
</evidence>
<evidence type="ECO:0000256" key="7">
    <source>
        <dbReference type="ARBA" id="ARBA00022729"/>
    </source>
</evidence>
<dbReference type="InterPro" id="IPR001930">
    <property type="entry name" value="Peptidase_M1"/>
</dbReference>
<keyword evidence="20" id="KW-1185">Reference proteome</keyword>
<comment type="caution">
    <text evidence="19">The sequence shown here is derived from an EMBL/GenBank/DDBJ whole genome shotgun (WGS) entry which is preliminary data.</text>
</comment>
<comment type="subcellular location">
    <subcellularLocation>
        <location evidence="1">Cell membrane</location>
        <topology evidence="1">Lipid-anchor</topology>
        <topology evidence="1">GPI-anchor</topology>
    </subcellularLocation>
</comment>
<name>A0AAV4Y9J3_CAEEX</name>
<feature type="domain" description="Aminopeptidase N-like N-terminal" evidence="18">
    <location>
        <begin position="90"/>
        <end position="276"/>
    </location>
</feature>
<evidence type="ECO:0000259" key="18">
    <source>
        <dbReference type="Pfam" id="PF17900"/>
    </source>
</evidence>
<protein>
    <submittedName>
        <fullName evidence="19">Thyrotropin-releasing hormone-degrading ectoenzyme</fullName>
    </submittedName>
</protein>
<dbReference type="InterPro" id="IPR027268">
    <property type="entry name" value="Peptidase_M4/M1_CTD_sf"/>
</dbReference>
<dbReference type="Gene3D" id="2.60.40.1910">
    <property type="match status" value="1"/>
</dbReference>
<dbReference type="GO" id="GO:0042277">
    <property type="term" value="F:peptide binding"/>
    <property type="evidence" value="ECO:0007669"/>
    <property type="project" value="TreeGrafter"/>
</dbReference>
<dbReference type="GO" id="GO:0005886">
    <property type="term" value="C:plasma membrane"/>
    <property type="evidence" value="ECO:0007669"/>
    <property type="project" value="UniProtKB-SubCell"/>
</dbReference>
<keyword evidence="15" id="KW-1133">Transmembrane helix</keyword>
<dbReference type="PANTHER" id="PTHR11533">
    <property type="entry name" value="PROTEASE M1 ZINC METALLOPROTEASE"/>
    <property type="match status" value="1"/>
</dbReference>
<dbReference type="PANTHER" id="PTHR11533:SF294">
    <property type="entry name" value="THYROTROPIN-RELEASING HORMONE-DEGRADING ECTOENZYME"/>
    <property type="match status" value="1"/>
</dbReference>
<keyword evidence="7" id="KW-0732">Signal</keyword>
<dbReference type="EMBL" id="BPLR01001574">
    <property type="protein sequence ID" value="GIZ03224.1"/>
    <property type="molecule type" value="Genomic_DNA"/>
</dbReference>
<dbReference type="Gene3D" id="2.60.40.1730">
    <property type="entry name" value="tricorn interacting facor f3 domain"/>
    <property type="match status" value="1"/>
</dbReference>
<evidence type="ECO:0000256" key="1">
    <source>
        <dbReference type="ARBA" id="ARBA00004609"/>
    </source>
</evidence>
<evidence type="ECO:0000259" key="17">
    <source>
        <dbReference type="Pfam" id="PF11838"/>
    </source>
</evidence>
<keyword evidence="9 14" id="KW-0862">Zinc</keyword>
<organism evidence="19 20">
    <name type="scientific">Caerostris extrusa</name>
    <name type="common">Bark spider</name>
    <name type="synonym">Caerostris bankana</name>
    <dbReference type="NCBI Taxonomy" id="172846"/>
    <lineage>
        <taxon>Eukaryota</taxon>
        <taxon>Metazoa</taxon>
        <taxon>Ecdysozoa</taxon>
        <taxon>Arthropoda</taxon>
        <taxon>Chelicerata</taxon>
        <taxon>Arachnida</taxon>
        <taxon>Araneae</taxon>
        <taxon>Araneomorphae</taxon>
        <taxon>Entelegynae</taxon>
        <taxon>Araneoidea</taxon>
        <taxon>Araneidae</taxon>
        <taxon>Caerostris</taxon>
    </lineage>
</organism>
<keyword evidence="3" id="KW-1003">Cell membrane</keyword>
<keyword evidence="5" id="KW-0645">Protease</keyword>
<evidence type="ECO:0000256" key="15">
    <source>
        <dbReference type="SAM" id="Phobius"/>
    </source>
</evidence>
<dbReference type="CDD" id="cd09601">
    <property type="entry name" value="M1_APN-Q_like"/>
    <property type="match status" value="1"/>
</dbReference>
<dbReference type="Pfam" id="PF17900">
    <property type="entry name" value="Peptidase_M1_N"/>
    <property type="match status" value="1"/>
</dbReference>
<feature type="binding site" evidence="14">
    <location>
        <position position="388"/>
    </location>
    <ligand>
        <name>Zn(2+)</name>
        <dbReference type="ChEBI" id="CHEBI:29105"/>
        <note>catalytic</note>
    </ligand>
</feature>
<comment type="similarity">
    <text evidence="2">Belongs to the peptidase M1 family.</text>
</comment>
<keyword evidence="15" id="KW-0812">Transmembrane</keyword>
<feature type="transmembrane region" description="Helical" evidence="15">
    <location>
        <begin position="33"/>
        <end position="55"/>
    </location>
</feature>
<keyword evidence="12" id="KW-0325">Glycoprotein</keyword>
<proteinExistence type="inferred from homology"/>
<dbReference type="GO" id="GO:0006508">
    <property type="term" value="P:proteolysis"/>
    <property type="evidence" value="ECO:0007669"/>
    <property type="project" value="UniProtKB-KW"/>
</dbReference>
<evidence type="ECO:0000256" key="9">
    <source>
        <dbReference type="ARBA" id="ARBA00022833"/>
    </source>
</evidence>
<keyword evidence="11 15" id="KW-0472">Membrane</keyword>
<dbReference type="GO" id="GO:0070006">
    <property type="term" value="F:metalloaminopeptidase activity"/>
    <property type="evidence" value="ECO:0007669"/>
    <property type="project" value="TreeGrafter"/>
</dbReference>
<dbReference type="GO" id="GO:0043171">
    <property type="term" value="P:peptide catabolic process"/>
    <property type="evidence" value="ECO:0007669"/>
    <property type="project" value="TreeGrafter"/>
</dbReference>
<evidence type="ECO:0000256" key="5">
    <source>
        <dbReference type="ARBA" id="ARBA00022670"/>
    </source>
</evidence>
<dbReference type="GO" id="GO:0098552">
    <property type="term" value="C:side of membrane"/>
    <property type="evidence" value="ECO:0007669"/>
    <property type="project" value="UniProtKB-KW"/>
</dbReference>
<evidence type="ECO:0000256" key="14">
    <source>
        <dbReference type="PIRSR" id="PIRSR634016-3"/>
    </source>
</evidence>
<keyword evidence="8" id="KW-0378">Hydrolase</keyword>
<dbReference type="SUPFAM" id="SSF55486">
    <property type="entry name" value="Metalloproteases ('zincins'), catalytic domain"/>
    <property type="match status" value="1"/>
</dbReference>
<feature type="binding site" evidence="14">
    <location>
        <position position="369"/>
    </location>
    <ligand>
        <name>Zn(2+)</name>
        <dbReference type="ChEBI" id="CHEBI:29105"/>
        <note>catalytic</note>
    </ligand>
</feature>
<dbReference type="Gene3D" id="1.10.3480.20">
    <property type="match status" value="1"/>
</dbReference>